<feature type="region of interest" description="Disordered" evidence="1">
    <location>
        <begin position="216"/>
        <end position="362"/>
    </location>
</feature>
<reference evidence="3 4" key="1">
    <citation type="journal article" date="2016" name="Genome Biol. Evol.">
        <title>Divergent and convergent evolution of fungal pathogenicity.</title>
        <authorList>
            <person name="Shang Y."/>
            <person name="Xiao G."/>
            <person name="Zheng P."/>
            <person name="Cen K."/>
            <person name="Zhan S."/>
            <person name="Wang C."/>
        </authorList>
    </citation>
    <scope>NUCLEOTIDE SEQUENCE [LARGE SCALE GENOMIC DNA]</scope>
    <source>
        <strain evidence="3 4">ARSEF 2679</strain>
    </source>
</reference>
<gene>
    <name evidence="3" type="ORF">ISF_01325</name>
</gene>
<dbReference type="OrthoDB" id="2342176at2759"/>
<feature type="chain" id="PRO_5007836086" evidence="2">
    <location>
        <begin position="18"/>
        <end position="427"/>
    </location>
</feature>
<dbReference type="STRING" id="1081104.A0A162JQE7"/>
<dbReference type="AlphaFoldDB" id="A0A162JQE7"/>
<feature type="compositionally biased region" description="Low complexity" evidence="1">
    <location>
        <begin position="246"/>
        <end position="261"/>
    </location>
</feature>
<accession>A0A162JQE7</accession>
<dbReference type="Proteomes" id="UP000076744">
    <property type="component" value="Unassembled WGS sequence"/>
</dbReference>
<dbReference type="GeneID" id="30017617"/>
<name>A0A162JQE7_CORFA</name>
<feature type="compositionally biased region" description="Gly residues" evidence="1">
    <location>
        <begin position="230"/>
        <end position="245"/>
    </location>
</feature>
<evidence type="ECO:0000256" key="2">
    <source>
        <dbReference type="SAM" id="SignalP"/>
    </source>
</evidence>
<dbReference type="PANTHER" id="PTHR36182">
    <property type="entry name" value="PROTEIN, PUTATIVE (AFU_ORTHOLOGUE AFUA_6G10930)-RELATED"/>
    <property type="match status" value="1"/>
</dbReference>
<organism evidence="3 4">
    <name type="scientific">Cordyceps fumosorosea (strain ARSEF 2679)</name>
    <name type="common">Isaria fumosorosea</name>
    <dbReference type="NCBI Taxonomy" id="1081104"/>
    <lineage>
        <taxon>Eukaryota</taxon>
        <taxon>Fungi</taxon>
        <taxon>Dikarya</taxon>
        <taxon>Ascomycota</taxon>
        <taxon>Pezizomycotina</taxon>
        <taxon>Sordariomycetes</taxon>
        <taxon>Hypocreomycetidae</taxon>
        <taxon>Hypocreales</taxon>
        <taxon>Cordycipitaceae</taxon>
        <taxon>Cordyceps</taxon>
    </lineage>
</organism>
<evidence type="ECO:0000256" key="1">
    <source>
        <dbReference type="SAM" id="MobiDB-lite"/>
    </source>
</evidence>
<keyword evidence="2" id="KW-0732">Signal</keyword>
<sequence length="427" mass="42593">MLVKSIALSGLATVASAHIIMTNPVPFGRSSLSNGPMAANGADFPCKQRSGVYNEEGASNVYAQGSKQTLEFKGTAVHGGGSCQVSVTTDLKPTKNSVWKVIKSIEGGCPAKGQTGNMGSDANAPVPYKYDFTIPNELAAGNYTLAWTWFNKVGNREMYMNCAPLAVTGNAGSQSFMNGLPDMLVANVGNGCSVSEGTDVKFPDAGKDVDQFNGATSVFAPPKGSCGKTAVGGGNSPTSAPGGGNAPKPTSASAPPAQPTSVKPSPAVPTNGGGAPGSSRPGGIFIPTSVSPEPVPSQKPSGGNSPSAPVLSPSAPAPTSAPVQAPTSVPTSASPNPIPTVSSNAPAPVPTGGAGGDGHAPGSACSTEGYWNCIGGQSFQRCASGTWSASQGLPIGISCTPGESADLKMAAAMGKRAMRHALRMEAN</sequence>
<keyword evidence="4" id="KW-1185">Reference proteome</keyword>
<dbReference type="PANTHER" id="PTHR36182:SF2">
    <property type="entry name" value="LYTIC POLYSACCHARIDE MONOOXYGENASE"/>
    <property type="match status" value="1"/>
</dbReference>
<feature type="compositionally biased region" description="Low complexity" evidence="1">
    <location>
        <begin position="305"/>
        <end position="328"/>
    </location>
</feature>
<proteinExistence type="predicted"/>
<feature type="signal peptide" evidence="2">
    <location>
        <begin position="1"/>
        <end position="17"/>
    </location>
</feature>
<dbReference type="RefSeq" id="XP_018707698.1">
    <property type="nucleotide sequence ID" value="XM_018844932.1"/>
</dbReference>
<evidence type="ECO:0000313" key="3">
    <source>
        <dbReference type="EMBL" id="OAA72252.1"/>
    </source>
</evidence>
<protein>
    <submittedName>
        <fullName evidence="3">Chitin-binding, domain 3</fullName>
    </submittedName>
</protein>
<dbReference type="EMBL" id="AZHB01000002">
    <property type="protein sequence ID" value="OAA72252.1"/>
    <property type="molecule type" value="Genomic_DNA"/>
</dbReference>
<evidence type="ECO:0000313" key="4">
    <source>
        <dbReference type="Proteomes" id="UP000076744"/>
    </source>
</evidence>
<feature type="compositionally biased region" description="Polar residues" evidence="1">
    <location>
        <begin position="329"/>
        <end position="344"/>
    </location>
</feature>
<comment type="caution">
    <text evidence="3">The sequence shown here is derived from an EMBL/GenBank/DDBJ whole genome shotgun (WGS) entry which is preliminary data.</text>
</comment>
<dbReference type="Gene3D" id="2.70.50.70">
    <property type="match status" value="1"/>
</dbReference>